<comment type="similarity">
    <text evidence="2">Belongs to the small GTPase superfamily. Rab family.</text>
</comment>
<name>A0A7S3N5F6_9SPIT</name>
<dbReference type="PROSITE" id="PS51419">
    <property type="entry name" value="RAB"/>
    <property type="match status" value="1"/>
</dbReference>
<dbReference type="PROSITE" id="PS51420">
    <property type="entry name" value="RHO"/>
    <property type="match status" value="1"/>
</dbReference>
<keyword evidence="8" id="KW-0636">Prenylation</keyword>
<gene>
    <name evidence="10" type="ORF">EHAR0213_LOCUS6407</name>
</gene>
<dbReference type="PROSITE" id="PS51417">
    <property type="entry name" value="ARF"/>
    <property type="match status" value="1"/>
</dbReference>
<keyword evidence="4" id="KW-0547">Nucleotide-binding</keyword>
<comment type="subcellular location">
    <subcellularLocation>
        <location evidence="1">Cell membrane</location>
        <topology evidence="1">Lipid-anchor</topology>
    </subcellularLocation>
</comment>
<evidence type="ECO:0000256" key="5">
    <source>
        <dbReference type="ARBA" id="ARBA00023134"/>
    </source>
</evidence>
<feature type="compositionally biased region" description="Basic and acidic residues" evidence="9">
    <location>
        <begin position="194"/>
        <end position="207"/>
    </location>
</feature>
<dbReference type="SMART" id="SM00174">
    <property type="entry name" value="RHO"/>
    <property type="match status" value="1"/>
</dbReference>
<evidence type="ECO:0000256" key="9">
    <source>
        <dbReference type="SAM" id="MobiDB-lite"/>
    </source>
</evidence>
<evidence type="ECO:0000256" key="8">
    <source>
        <dbReference type="ARBA" id="ARBA00023289"/>
    </source>
</evidence>
<proteinExistence type="inferred from homology"/>
<dbReference type="GO" id="GO:0003924">
    <property type="term" value="F:GTPase activity"/>
    <property type="evidence" value="ECO:0007669"/>
    <property type="project" value="InterPro"/>
</dbReference>
<dbReference type="SMART" id="SM00176">
    <property type="entry name" value="RAN"/>
    <property type="match status" value="1"/>
</dbReference>
<dbReference type="SMART" id="SM00177">
    <property type="entry name" value="ARF"/>
    <property type="match status" value="1"/>
</dbReference>
<dbReference type="Gene3D" id="3.40.50.300">
    <property type="entry name" value="P-loop containing nucleotide triphosphate hydrolases"/>
    <property type="match status" value="1"/>
</dbReference>
<keyword evidence="6" id="KW-0472">Membrane</keyword>
<dbReference type="SUPFAM" id="SSF52540">
    <property type="entry name" value="P-loop containing nucleoside triphosphate hydrolases"/>
    <property type="match status" value="1"/>
</dbReference>
<dbReference type="GO" id="GO:0005525">
    <property type="term" value="F:GTP binding"/>
    <property type="evidence" value="ECO:0007669"/>
    <property type="project" value="UniProtKB-KW"/>
</dbReference>
<reference evidence="10" key="1">
    <citation type="submission" date="2021-01" db="EMBL/GenBank/DDBJ databases">
        <authorList>
            <person name="Corre E."/>
            <person name="Pelletier E."/>
            <person name="Niang G."/>
            <person name="Scheremetjew M."/>
            <person name="Finn R."/>
            <person name="Kale V."/>
            <person name="Holt S."/>
            <person name="Cochrane G."/>
            <person name="Meng A."/>
            <person name="Brown T."/>
            <person name="Cohen L."/>
        </authorList>
    </citation>
    <scope>NUCLEOTIDE SEQUENCE</scope>
    <source>
        <strain evidence="10">FSP1.4</strain>
    </source>
</reference>
<evidence type="ECO:0000256" key="4">
    <source>
        <dbReference type="ARBA" id="ARBA00022741"/>
    </source>
</evidence>
<keyword evidence="7" id="KW-0449">Lipoprotein</keyword>
<accession>A0A7S3N5F6</accession>
<evidence type="ECO:0000256" key="2">
    <source>
        <dbReference type="ARBA" id="ARBA00006270"/>
    </source>
</evidence>
<dbReference type="AlphaFoldDB" id="A0A7S3N5F6"/>
<keyword evidence="5" id="KW-0342">GTP-binding</keyword>
<dbReference type="Pfam" id="PF00071">
    <property type="entry name" value="Ras"/>
    <property type="match status" value="1"/>
</dbReference>
<dbReference type="FunFam" id="3.40.50.300:FF:000308">
    <property type="entry name" value="ras-related protein RABE1c-like"/>
    <property type="match status" value="1"/>
</dbReference>
<dbReference type="EMBL" id="HBII01015119">
    <property type="protein sequence ID" value="CAE0347496.1"/>
    <property type="molecule type" value="Transcribed_RNA"/>
</dbReference>
<keyword evidence="3" id="KW-1003">Cell membrane</keyword>
<sequence length="207" mass="22975">MTSIKRPGYDHLLKLIIIGDSSVGKTCILLRFSEDNFPTTHMPTIGIDFKIKSINVDGQVVKLQVWDTAGQERFRTITQTYYKGAMGIILVYDCTEEKSFSNISNWMKQIEQHASKDVAKVLVGNKADKEDKVIDTETGKQLADEYGLDFFETSAKTGLNISELFQSIAHNIIKDKKKGGTVGGGSREGTVTIGKKDKEKTEKKGCC</sequence>
<dbReference type="NCBIfam" id="TIGR00231">
    <property type="entry name" value="small_GTP"/>
    <property type="match status" value="1"/>
</dbReference>
<evidence type="ECO:0000256" key="1">
    <source>
        <dbReference type="ARBA" id="ARBA00004193"/>
    </source>
</evidence>
<dbReference type="SMART" id="SM00173">
    <property type="entry name" value="RAS"/>
    <property type="match status" value="1"/>
</dbReference>
<evidence type="ECO:0000313" key="10">
    <source>
        <dbReference type="EMBL" id="CAE0347496.1"/>
    </source>
</evidence>
<protein>
    <submittedName>
        <fullName evidence="10">Uncharacterized protein</fullName>
    </submittedName>
</protein>
<dbReference type="InterPro" id="IPR050305">
    <property type="entry name" value="Small_GTPase_Rab"/>
</dbReference>
<evidence type="ECO:0000256" key="7">
    <source>
        <dbReference type="ARBA" id="ARBA00023288"/>
    </source>
</evidence>
<dbReference type="InterPro" id="IPR005225">
    <property type="entry name" value="Small_GTP-bd"/>
</dbReference>
<feature type="region of interest" description="Disordered" evidence="9">
    <location>
        <begin position="177"/>
        <end position="207"/>
    </location>
</feature>
<dbReference type="PRINTS" id="PR00449">
    <property type="entry name" value="RASTRNSFRMNG"/>
</dbReference>
<dbReference type="SMART" id="SM00175">
    <property type="entry name" value="RAB"/>
    <property type="match status" value="1"/>
</dbReference>
<dbReference type="PANTHER" id="PTHR47980">
    <property type="entry name" value="LD44762P"/>
    <property type="match status" value="1"/>
</dbReference>
<evidence type="ECO:0000256" key="3">
    <source>
        <dbReference type="ARBA" id="ARBA00022475"/>
    </source>
</evidence>
<evidence type="ECO:0000256" key="6">
    <source>
        <dbReference type="ARBA" id="ARBA00023136"/>
    </source>
</evidence>
<dbReference type="PROSITE" id="PS51421">
    <property type="entry name" value="RAS"/>
    <property type="match status" value="1"/>
</dbReference>
<organism evidence="10">
    <name type="scientific">Euplotes harpa</name>
    <dbReference type="NCBI Taxonomy" id="151035"/>
    <lineage>
        <taxon>Eukaryota</taxon>
        <taxon>Sar</taxon>
        <taxon>Alveolata</taxon>
        <taxon>Ciliophora</taxon>
        <taxon>Intramacronucleata</taxon>
        <taxon>Spirotrichea</taxon>
        <taxon>Hypotrichia</taxon>
        <taxon>Euplotida</taxon>
        <taxon>Euplotidae</taxon>
        <taxon>Euplotes</taxon>
    </lineage>
</organism>
<dbReference type="InterPro" id="IPR027417">
    <property type="entry name" value="P-loop_NTPase"/>
</dbReference>
<dbReference type="GO" id="GO:0005886">
    <property type="term" value="C:plasma membrane"/>
    <property type="evidence" value="ECO:0007669"/>
    <property type="project" value="UniProtKB-SubCell"/>
</dbReference>
<dbReference type="InterPro" id="IPR001806">
    <property type="entry name" value="Small_GTPase"/>
</dbReference>